<protein>
    <submittedName>
        <fullName evidence="2">Uncharacterized protein</fullName>
    </submittedName>
</protein>
<accession>A0A3P7N6N5</accession>
<dbReference type="AlphaFoldDB" id="A0A3P7N6N5"/>
<keyword evidence="3" id="KW-1185">Reference proteome</keyword>
<dbReference type="Proteomes" id="UP000271889">
    <property type="component" value="Unassembled WGS sequence"/>
</dbReference>
<sequence>MASEAAQAASLRYDPRADPPVQSPDNRKSSSSASQTTTSTASAPTRSQSQGRPPWRTERRYTEIDDHTWKYTLDNEICGGQSVVGFGNVPIPSKDNIAKLIDRKLSIRAITWNINEKVSSSKSN</sequence>
<dbReference type="OrthoDB" id="2248459at2759"/>
<reference evidence="2 3" key="1">
    <citation type="submission" date="2018-11" db="EMBL/GenBank/DDBJ databases">
        <authorList>
            <consortium name="Pathogen Informatics"/>
        </authorList>
    </citation>
    <scope>NUCLEOTIDE SEQUENCE [LARGE SCALE GENOMIC DNA]</scope>
</reference>
<proteinExistence type="predicted"/>
<dbReference type="EMBL" id="UYRV01118249">
    <property type="protein sequence ID" value="VDN31068.1"/>
    <property type="molecule type" value="Genomic_DNA"/>
</dbReference>
<organism evidence="2 3">
    <name type="scientific">Cylicostephanus goldi</name>
    <name type="common">Nematode worm</name>
    <dbReference type="NCBI Taxonomy" id="71465"/>
    <lineage>
        <taxon>Eukaryota</taxon>
        <taxon>Metazoa</taxon>
        <taxon>Ecdysozoa</taxon>
        <taxon>Nematoda</taxon>
        <taxon>Chromadorea</taxon>
        <taxon>Rhabditida</taxon>
        <taxon>Rhabditina</taxon>
        <taxon>Rhabditomorpha</taxon>
        <taxon>Strongyloidea</taxon>
        <taxon>Strongylidae</taxon>
        <taxon>Cylicostephanus</taxon>
    </lineage>
</organism>
<feature type="compositionally biased region" description="Low complexity" evidence="1">
    <location>
        <begin position="29"/>
        <end position="50"/>
    </location>
</feature>
<feature type="region of interest" description="Disordered" evidence="1">
    <location>
        <begin position="1"/>
        <end position="64"/>
    </location>
</feature>
<gene>
    <name evidence="2" type="ORF">CGOC_LOCUS11707</name>
</gene>
<evidence type="ECO:0000313" key="3">
    <source>
        <dbReference type="Proteomes" id="UP000271889"/>
    </source>
</evidence>
<name>A0A3P7N6N5_CYLGO</name>
<evidence type="ECO:0000313" key="2">
    <source>
        <dbReference type="EMBL" id="VDN31068.1"/>
    </source>
</evidence>
<evidence type="ECO:0000256" key="1">
    <source>
        <dbReference type="SAM" id="MobiDB-lite"/>
    </source>
</evidence>
<feature type="compositionally biased region" description="Basic and acidic residues" evidence="1">
    <location>
        <begin position="55"/>
        <end position="64"/>
    </location>
</feature>